<proteinExistence type="predicted"/>
<keyword evidence="2" id="KW-1185">Reference proteome</keyword>
<comment type="caution">
    <text evidence="1">The sequence shown here is derived from an EMBL/GenBank/DDBJ whole genome shotgun (WGS) entry which is preliminary data.</text>
</comment>
<protein>
    <submittedName>
        <fullName evidence="1">Uncharacterized protein</fullName>
    </submittedName>
</protein>
<dbReference type="Proteomes" id="UP001153269">
    <property type="component" value="Unassembled WGS sequence"/>
</dbReference>
<name>A0A9N7UBQ3_PLEPL</name>
<dbReference type="EMBL" id="CADEAL010000960">
    <property type="protein sequence ID" value="CAB1427319.1"/>
    <property type="molecule type" value="Genomic_DNA"/>
</dbReference>
<evidence type="ECO:0000313" key="2">
    <source>
        <dbReference type="Proteomes" id="UP001153269"/>
    </source>
</evidence>
<sequence>MRREAQNDELTDEKIAQFESCGTKEAADKRDAVETQWLKTDEDCRPLGASSVLSWTKRLKTLRSSRSSLVLKPRS</sequence>
<organism evidence="1 2">
    <name type="scientific">Pleuronectes platessa</name>
    <name type="common">European plaice</name>
    <dbReference type="NCBI Taxonomy" id="8262"/>
    <lineage>
        <taxon>Eukaryota</taxon>
        <taxon>Metazoa</taxon>
        <taxon>Chordata</taxon>
        <taxon>Craniata</taxon>
        <taxon>Vertebrata</taxon>
        <taxon>Euteleostomi</taxon>
        <taxon>Actinopterygii</taxon>
        <taxon>Neopterygii</taxon>
        <taxon>Teleostei</taxon>
        <taxon>Neoteleostei</taxon>
        <taxon>Acanthomorphata</taxon>
        <taxon>Carangaria</taxon>
        <taxon>Pleuronectiformes</taxon>
        <taxon>Pleuronectoidei</taxon>
        <taxon>Pleuronectidae</taxon>
        <taxon>Pleuronectes</taxon>
    </lineage>
</organism>
<dbReference type="AlphaFoldDB" id="A0A9N7UBQ3"/>
<reference evidence="1" key="1">
    <citation type="submission" date="2020-03" db="EMBL/GenBank/DDBJ databases">
        <authorList>
            <person name="Weist P."/>
        </authorList>
    </citation>
    <scope>NUCLEOTIDE SEQUENCE</scope>
</reference>
<accession>A0A9N7UBQ3</accession>
<evidence type="ECO:0000313" key="1">
    <source>
        <dbReference type="EMBL" id="CAB1427319.1"/>
    </source>
</evidence>
<gene>
    <name evidence="1" type="ORF">PLEPLA_LOCUS15258</name>
</gene>